<dbReference type="PANTHER" id="PTHR11995">
    <property type="entry name" value="NADH DEHYDROGENASE"/>
    <property type="match status" value="1"/>
</dbReference>
<evidence type="ECO:0000256" key="1">
    <source>
        <dbReference type="ARBA" id="ARBA00009173"/>
    </source>
</evidence>
<name>A0A3T0IAT9_9TRAC</name>
<evidence type="ECO:0000256" key="3">
    <source>
        <dbReference type="RuleBase" id="RU004464"/>
    </source>
</evidence>
<dbReference type="InterPro" id="IPR006138">
    <property type="entry name" value="NADH_UQ_OxRdtase_20Kd_su"/>
</dbReference>
<dbReference type="Pfam" id="PF01058">
    <property type="entry name" value="Oxidored_q6"/>
    <property type="match status" value="1"/>
</dbReference>
<protein>
    <submittedName>
        <fullName evidence="6">NADH dehydrogenase subunit K</fullName>
    </submittedName>
</protein>
<feature type="compositionally biased region" description="Polar residues" evidence="4">
    <location>
        <begin position="16"/>
        <end position="27"/>
    </location>
</feature>
<gene>
    <name evidence="6" type="primary">ndhK</name>
</gene>
<dbReference type="GO" id="GO:0051539">
    <property type="term" value="F:4 iron, 4 sulfur cluster binding"/>
    <property type="evidence" value="ECO:0007669"/>
    <property type="project" value="UniProtKB-KW"/>
</dbReference>
<dbReference type="RefSeq" id="YP_009555666.1">
    <property type="nucleotide sequence ID" value="NC_040926.1"/>
</dbReference>
<evidence type="ECO:0000256" key="2">
    <source>
        <dbReference type="ARBA" id="ARBA00023014"/>
    </source>
</evidence>
<keyword evidence="3" id="KW-0520">NAD</keyword>
<dbReference type="GeneID" id="39109973"/>
<comment type="similarity">
    <text evidence="1 3">Belongs to the complex I 20 kDa subunit family.</text>
</comment>
<keyword evidence="3" id="KW-0004">4Fe-4S</keyword>
<proteinExistence type="inferred from homology"/>
<dbReference type="NCBIfam" id="TIGR01957">
    <property type="entry name" value="nuoB_fam"/>
    <property type="match status" value="1"/>
</dbReference>
<sequence length="221" mass="23966">MVSTYGYSVRNDVVGNDNSSADPSVNPTGVPLAARTPESIVLTTPNDSTNRARPSSPWPLLHGTSRCFIEYASLIGSRFDFDRYGPVPRSSPRQADLTVTAGTLTMKMAPSLVRLYEQMPEPKYVIAMGACTVTGGMSSTDSHSTVRGVDKLIPVDIHLPGCPPAPEAIMDAIIKSRSKVSRGTYNHGGKLQKGNRFFTLNHRLSEVVSDIYPRKEDGPND</sequence>
<geneLocation type="plastid" evidence="6"/>
<dbReference type="GO" id="GO:0015990">
    <property type="term" value="P:electron transport coupled proton transport"/>
    <property type="evidence" value="ECO:0007669"/>
    <property type="project" value="TreeGrafter"/>
</dbReference>
<keyword evidence="2 3" id="KW-0411">Iron-sulfur</keyword>
<dbReference type="GO" id="GO:0048038">
    <property type="term" value="F:quinone binding"/>
    <property type="evidence" value="ECO:0007669"/>
    <property type="project" value="InterPro"/>
</dbReference>
<dbReference type="GO" id="GO:0045271">
    <property type="term" value="C:respiratory chain complex I"/>
    <property type="evidence" value="ECO:0007669"/>
    <property type="project" value="TreeGrafter"/>
</dbReference>
<dbReference type="AlphaFoldDB" id="A0A3T0IAT9"/>
<evidence type="ECO:0000259" key="5">
    <source>
        <dbReference type="Pfam" id="PF01058"/>
    </source>
</evidence>
<dbReference type="EMBL" id="MH549643">
    <property type="protein sequence ID" value="AZU95783.1"/>
    <property type="molecule type" value="Genomic_DNA"/>
</dbReference>
<dbReference type="InterPro" id="IPR006137">
    <property type="entry name" value="NADH_UbQ_OxRdtase-like_20kDa"/>
</dbReference>
<feature type="domain" description="NADH:ubiquinone oxidoreductase-like 20kDa subunit" evidence="5">
    <location>
        <begin position="67"/>
        <end position="175"/>
    </location>
</feature>
<keyword evidence="3" id="KW-0408">Iron</keyword>
<dbReference type="GO" id="GO:0008137">
    <property type="term" value="F:NADH dehydrogenase (ubiquinone) activity"/>
    <property type="evidence" value="ECO:0007669"/>
    <property type="project" value="InterPro"/>
</dbReference>
<feature type="region of interest" description="Disordered" evidence="4">
    <location>
        <begin position="13"/>
        <end position="32"/>
    </location>
</feature>
<dbReference type="GO" id="GO:0009060">
    <property type="term" value="P:aerobic respiration"/>
    <property type="evidence" value="ECO:0007669"/>
    <property type="project" value="TreeGrafter"/>
</dbReference>
<accession>A0A3T0IAT9</accession>
<dbReference type="PANTHER" id="PTHR11995:SF14">
    <property type="entry name" value="NADH DEHYDROGENASE [UBIQUINONE] IRON-SULFUR PROTEIN 7, MITOCHONDRIAL"/>
    <property type="match status" value="1"/>
</dbReference>
<dbReference type="SUPFAM" id="SSF56770">
    <property type="entry name" value="HydA/Nqo6-like"/>
    <property type="match status" value="1"/>
</dbReference>
<reference evidence="6" key="1">
    <citation type="journal article" date="2018" name="New Phytol.">
        <title>Lycophyte plastid genomics: extreme variation in GC, gene and intron content and multiple inversions between a direct and inverted orientation of the rRNA repeat.</title>
        <authorList>
            <person name="Mower J.P."/>
            <person name="Ma P.F."/>
            <person name="Grewe F."/>
            <person name="Taylor A."/>
            <person name="Michael T.P."/>
            <person name="VanBuren R."/>
            <person name="Qiu Y.L."/>
        </authorList>
    </citation>
    <scope>NUCLEOTIDE SEQUENCE</scope>
</reference>
<keyword evidence="3" id="KW-0479">Metal-binding</keyword>
<keyword evidence="6" id="KW-0934">Plastid</keyword>
<evidence type="ECO:0000256" key="4">
    <source>
        <dbReference type="SAM" id="MobiDB-lite"/>
    </source>
</evidence>
<organism evidence="6">
    <name type="scientific">Selaginella kraussiana</name>
    <dbReference type="NCBI Taxonomy" id="81964"/>
    <lineage>
        <taxon>Eukaryota</taxon>
        <taxon>Viridiplantae</taxon>
        <taxon>Streptophyta</taxon>
        <taxon>Embryophyta</taxon>
        <taxon>Tracheophyta</taxon>
        <taxon>Lycopodiopsida</taxon>
        <taxon>Selaginellales</taxon>
        <taxon>Selaginellaceae</taxon>
        <taxon>Selaginella</taxon>
    </lineage>
</organism>
<dbReference type="GO" id="GO:0046872">
    <property type="term" value="F:metal ion binding"/>
    <property type="evidence" value="ECO:0007669"/>
    <property type="project" value="UniProtKB-KW"/>
</dbReference>
<evidence type="ECO:0000313" key="6">
    <source>
        <dbReference type="EMBL" id="AZU95783.1"/>
    </source>
</evidence>
<dbReference type="Gene3D" id="3.40.50.12280">
    <property type="match status" value="1"/>
</dbReference>
<dbReference type="NCBIfam" id="NF005012">
    <property type="entry name" value="PRK06411.1"/>
    <property type="match status" value="1"/>
</dbReference>